<dbReference type="InterPro" id="IPR008271">
    <property type="entry name" value="Ser/Thr_kinase_AS"/>
</dbReference>
<dbReference type="GO" id="GO:0007224">
    <property type="term" value="P:smoothened signaling pathway"/>
    <property type="evidence" value="ECO:0007669"/>
    <property type="project" value="TreeGrafter"/>
</dbReference>
<dbReference type="Gene3D" id="1.10.510.10">
    <property type="entry name" value="Transferase(Phosphotransferase) domain 1"/>
    <property type="match status" value="1"/>
</dbReference>
<proteinExistence type="predicted"/>
<sequence length="112" mass="12721">MLDRNLIQLLNDRKGRPLSLNEIRPIAQQLFTASHALKGIGVIHADLKPDNVMLVNHETQPFRVKLIDFGLLLQTIEKDWSDHTGSQKPMVIRQDCTTPVRKSIAIPVYTLN</sequence>
<dbReference type="InterPro" id="IPR011009">
    <property type="entry name" value="Kinase-like_dom_sf"/>
</dbReference>
<dbReference type="PROSITE" id="PS00108">
    <property type="entry name" value="PROTEIN_KINASE_ST"/>
    <property type="match status" value="1"/>
</dbReference>
<dbReference type="Pfam" id="PF00069">
    <property type="entry name" value="Pkinase"/>
    <property type="match status" value="1"/>
</dbReference>
<evidence type="ECO:0000256" key="1">
    <source>
        <dbReference type="ARBA" id="ARBA00022527"/>
    </source>
</evidence>
<evidence type="ECO:0000256" key="5">
    <source>
        <dbReference type="ARBA" id="ARBA00022840"/>
    </source>
</evidence>
<dbReference type="PANTHER" id="PTHR24058:SF53">
    <property type="entry name" value="HOMEODOMAIN-INTERACTING PROTEIN KINASE 2"/>
    <property type="match status" value="1"/>
</dbReference>
<dbReference type="GO" id="GO:0016605">
    <property type="term" value="C:PML body"/>
    <property type="evidence" value="ECO:0007669"/>
    <property type="project" value="TreeGrafter"/>
</dbReference>
<dbReference type="GO" id="GO:0003714">
    <property type="term" value="F:transcription corepressor activity"/>
    <property type="evidence" value="ECO:0007669"/>
    <property type="project" value="TreeGrafter"/>
</dbReference>
<dbReference type="GO" id="GO:0005524">
    <property type="term" value="F:ATP binding"/>
    <property type="evidence" value="ECO:0007669"/>
    <property type="project" value="UniProtKB-KW"/>
</dbReference>
<evidence type="ECO:0000313" key="7">
    <source>
        <dbReference type="EMBL" id="CAJ1064624.1"/>
    </source>
</evidence>
<dbReference type="GO" id="GO:0003677">
    <property type="term" value="F:DNA binding"/>
    <property type="evidence" value="ECO:0007669"/>
    <property type="project" value="UniProtKB-KW"/>
</dbReference>
<evidence type="ECO:0000256" key="3">
    <source>
        <dbReference type="ARBA" id="ARBA00022741"/>
    </source>
</evidence>
<keyword evidence="7" id="KW-0371">Homeobox</keyword>
<dbReference type="GO" id="GO:0005737">
    <property type="term" value="C:cytoplasm"/>
    <property type="evidence" value="ECO:0007669"/>
    <property type="project" value="TreeGrafter"/>
</dbReference>
<keyword evidence="8" id="KW-1185">Reference proteome</keyword>
<keyword evidence="3" id="KW-0547">Nucleotide-binding</keyword>
<organism evidence="7 8">
    <name type="scientific">Xyrichtys novacula</name>
    <name type="common">Pearly razorfish</name>
    <name type="synonym">Hemipteronotus novacula</name>
    <dbReference type="NCBI Taxonomy" id="13765"/>
    <lineage>
        <taxon>Eukaryota</taxon>
        <taxon>Metazoa</taxon>
        <taxon>Chordata</taxon>
        <taxon>Craniata</taxon>
        <taxon>Vertebrata</taxon>
        <taxon>Euteleostomi</taxon>
        <taxon>Actinopterygii</taxon>
        <taxon>Neopterygii</taxon>
        <taxon>Teleostei</taxon>
        <taxon>Neoteleostei</taxon>
        <taxon>Acanthomorphata</taxon>
        <taxon>Eupercaria</taxon>
        <taxon>Labriformes</taxon>
        <taxon>Labridae</taxon>
        <taxon>Xyrichtys</taxon>
    </lineage>
</organism>
<name>A0AAV1FUP9_XYRNO</name>
<evidence type="ECO:0000313" key="8">
    <source>
        <dbReference type="Proteomes" id="UP001178508"/>
    </source>
</evidence>
<dbReference type="SUPFAM" id="SSF56112">
    <property type="entry name" value="Protein kinase-like (PK-like)"/>
    <property type="match status" value="1"/>
</dbReference>
<dbReference type="GO" id="GO:0004674">
    <property type="term" value="F:protein serine/threonine kinase activity"/>
    <property type="evidence" value="ECO:0007669"/>
    <property type="project" value="UniProtKB-KW"/>
</dbReference>
<evidence type="ECO:0000256" key="4">
    <source>
        <dbReference type="ARBA" id="ARBA00022777"/>
    </source>
</evidence>
<keyword evidence="1" id="KW-0723">Serine/threonine-protein kinase</keyword>
<protein>
    <submittedName>
        <fullName evidence="7">Homeodomain-interacting protein kinase 2-like</fullName>
    </submittedName>
</protein>
<dbReference type="GO" id="GO:0003713">
    <property type="term" value="F:transcription coactivator activity"/>
    <property type="evidence" value="ECO:0007669"/>
    <property type="project" value="TreeGrafter"/>
</dbReference>
<dbReference type="InterPro" id="IPR000719">
    <property type="entry name" value="Prot_kinase_dom"/>
</dbReference>
<evidence type="ECO:0000256" key="2">
    <source>
        <dbReference type="ARBA" id="ARBA00022679"/>
    </source>
</evidence>
<gene>
    <name evidence="7" type="ORF">XNOV1_A023121</name>
</gene>
<dbReference type="GO" id="GO:0042771">
    <property type="term" value="P:intrinsic apoptotic signaling pathway in response to DNA damage by p53 class mediator"/>
    <property type="evidence" value="ECO:0007669"/>
    <property type="project" value="TreeGrafter"/>
</dbReference>
<dbReference type="EMBL" id="OY660872">
    <property type="protein sequence ID" value="CAJ1064624.1"/>
    <property type="molecule type" value="Genomic_DNA"/>
</dbReference>
<keyword evidence="2" id="KW-0808">Transferase</keyword>
<dbReference type="GO" id="GO:0004713">
    <property type="term" value="F:protein tyrosine kinase activity"/>
    <property type="evidence" value="ECO:0007669"/>
    <property type="project" value="TreeGrafter"/>
</dbReference>
<reference evidence="7" key="1">
    <citation type="submission" date="2023-08" db="EMBL/GenBank/DDBJ databases">
        <authorList>
            <person name="Alioto T."/>
            <person name="Alioto T."/>
            <person name="Gomez Garrido J."/>
        </authorList>
    </citation>
    <scope>NUCLEOTIDE SEQUENCE</scope>
</reference>
<dbReference type="Proteomes" id="UP001178508">
    <property type="component" value="Chromosome 9"/>
</dbReference>
<dbReference type="GO" id="GO:0045944">
    <property type="term" value="P:positive regulation of transcription by RNA polymerase II"/>
    <property type="evidence" value="ECO:0007669"/>
    <property type="project" value="TreeGrafter"/>
</dbReference>
<evidence type="ECO:0000259" key="6">
    <source>
        <dbReference type="PROSITE" id="PS50011"/>
    </source>
</evidence>
<keyword evidence="7" id="KW-0238">DNA-binding</keyword>
<dbReference type="GO" id="GO:0046332">
    <property type="term" value="F:SMAD binding"/>
    <property type="evidence" value="ECO:0007669"/>
    <property type="project" value="TreeGrafter"/>
</dbReference>
<dbReference type="InterPro" id="IPR050494">
    <property type="entry name" value="Ser_Thr_dual-spec_kinase"/>
</dbReference>
<dbReference type="PROSITE" id="PS50011">
    <property type="entry name" value="PROTEIN_KINASE_DOM"/>
    <property type="match status" value="1"/>
</dbReference>
<keyword evidence="5" id="KW-0067">ATP-binding</keyword>
<dbReference type="AlphaFoldDB" id="A0AAV1FUP9"/>
<dbReference type="PANTHER" id="PTHR24058">
    <property type="entry name" value="DUAL SPECIFICITY PROTEIN KINASE"/>
    <property type="match status" value="1"/>
</dbReference>
<keyword evidence="4 7" id="KW-0418">Kinase</keyword>
<accession>A0AAV1FUP9</accession>
<feature type="domain" description="Protein kinase" evidence="6">
    <location>
        <begin position="1"/>
        <end position="112"/>
    </location>
</feature>